<evidence type="ECO:0000313" key="2">
    <source>
        <dbReference type="EMBL" id="GAA3972490.1"/>
    </source>
</evidence>
<protein>
    <submittedName>
        <fullName evidence="2">SusD/RagB family nutrient-binding outer membrane lipoprotein</fullName>
    </submittedName>
</protein>
<feature type="signal peptide" evidence="1">
    <location>
        <begin position="1"/>
        <end position="21"/>
    </location>
</feature>
<sequence length="502" mass="55603">MKTKIYSILALSLIFISSACKKTEELQKDPAAILNAAPKLIFTGLLLNSSQAPWSTDQRHNQFMVMNEAYYGNQSYNWTTADYSAYTQLRNVQQMEIEAQKVGDPAKAYLALAKFFRAYFFISATDMFGDIPMSEALKGASSGNFSPKYDAQKDVYAQCLKLLEDANADLTPLVATQVKVDGDFFYNGDLAKWQKLVNSFRLRVLVSLSKRADDTPELNIKDQFAAIVTNPAKYPLILTNADNFQLVYNTSNVSNNYPLWPSNGVVLKNDLRNNLGSTYMNILTRTNDPRIFVVALPTDSARLSGDAAYATKFSSFKGGKTGELQTTLKDQAIAGKLSMINFDYWLSSPSGIPCVQLGAAETNFNIAEGINRGWASINSAIYYEQGISESIKFYGITNPVTISAFLTTNAYAGNNGTGLSQILEQKYVSFFQNSGRQAYYNYRRTGIPKFDIGPANANNNLIPTRWAYPTSEYTVNAANLKAALQRQFSGADTQNGVIWANK</sequence>
<dbReference type="PROSITE" id="PS51257">
    <property type="entry name" value="PROKAR_LIPOPROTEIN"/>
    <property type="match status" value="1"/>
</dbReference>
<organism evidence="2 3">
    <name type="scientific">Pedobacter ginsengiterrae</name>
    <dbReference type="NCBI Taxonomy" id="871696"/>
    <lineage>
        <taxon>Bacteria</taxon>
        <taxon>Pseudomonadati</taxon>
        <taxon>Bacteroidota</taxon>
        <taxon>Sphingobacteriia</taxon>
        <taxon>Sphingobacteriales</taxon>
        <taxon>Sphingobacteriaceae</taxon>
        <taxon>Pedobacter</taxon>
    </lineage>
</organism>
<gene>
    <name evidence="2" type="ORF">GCM10022246_26000</name>
</gene>
<feature type="chain" id="PRO_5046574346" evidence="1">
    <location>
        <begin position="22"/>
        <end position="502"/>
    </location>
</feature>
<dbReference type="Pfam" id="PF12771">
    <property type="entry name" value="SusD-like_2"/>
    <property type="match status" value="1"/>
</dbReference>
<evidence type="ECO:0000313" key="3">
    <source>
        <dbReference type="Proteomes" id="UP001501081"/>
    </source>
</evidence>
<proteinExistence type="predicted"/>
<keyword evidence="1" id="KW-0732">Signal</keyword>
<name>A0ABP7PWT3_9SPHI</name>
<dbReference type="EMBL" id="BAABAK010000015">
    <property type="protein sequence ID" value="GAA3972490.1"/>
    <property type="molecule type" value="Genomic_DNA"/>
</dbReference>
<reference evidence="3" key="1">
    <citation type="journal article" date="2019" name="Int. J. Syst. Evol. Microbiol.">
        <title>The Global Catalogue of Microorganisms (GCM) 10K type strain sequencing project: providing services to taxonomists for standard genome sequencing and annotation.</title>
        <authorList>
            <consortium name="The Broad Institute Genomics Platform"/>
            <consortium name="The Broad Institute Genome Sequencing Center for Infectious Disease"/>
            <person name="Wu L."/>
            <person name="Ma J."/>
        </authorList>
    </citation>
    <scope>NUCLEOTIDE SEQUENCE [LARGE SCALE GENOMIC DNA]</scope>
    <source>
        <strain evidence="3">JCM 17338</strain>
    </source>
</reference>
<accession>A0ABP7PWT3</accession>
<dbReference type="SUPFAM" id="SSF48452">
    <property type="entry name" value="TPR-like"/>
    <property type="match status" value="1"/>
</dbReference>
<evidence type="ECO:0000256" key="1">
    <source>
        <dbReference type="SAM" id="SignalP"/>
    </source>
</evidence>
<dbReference type="Proteomes" id="UP001501081">
    <property type="component" value="Unassembled WGS sequence"/>
</dbReference>
<dbReference type="InterPro" id="IPR041662">
    <property type="entry name" value="SusD-like_2"/>
</dbReference>
<comment type="caution">
    <text evidence="2">The sequence shown here is derived from an EMBL/GenBank/DDBJ whole genome shotgun (WGS) entry which is preliminary data.</text>
</comment>
<keyword evidence="3" id="KW-1185">Reference proteome</keyword>
<keyword evidence="2" id="KW-0449">Lipoprotein</keyword>
<dbReference type="RefSeq" id="WP_344767707.1">
    <property type="nucleotide sequence ID" value="NZ_BAABAK010000015.1"/>
</dbReference>
<dbReference type="Gene3D" id="1.25.40.390">
    <property type="match status" value="1"/>
</dbReference>
<dbReference type="InterPro" id="IPR011990">
    <property type="entry name" value="TPR-like_helical_dom_sf"/>
</dbReference>